<reference evidence="2" key="1">
    <citation type="submission" date="2023-08" db="EMBL/GenBank/DDBJ databases">
        <title>A de novo genome assembly of Solanum verrucosum Schlechtendal, a Mexican diploid species geographically isolated from the other diploid A-genome species in potato relatives.</title>
        <authorList>
            <person name="Hosaka K."/>
        </authorList>
    </citation>
    <scope>NUCLEOTIDE SEQUENCE</scope>
    <source>
        <tissue evidence="2">Young leaves</tissue>
    </source>
</reference>
<name>A0AAF0V372_SOLVR</name>
<dbReference type="PANTHER" id="PTHR34207">
    <property type="entry name" value="PROTEIN BIC1"/>
    <property type="match status" value="1"/>
</dbReference>
<dbReference type="Proteomes" id="UP001234989">
    <property type="component" value="Chromosome 11"/>
</dbReference>
<dbReference type="InterPro" id="IPR040374">
    <property type="entry name" value="BIC"/>
</dbReference>
<dbReference type="EMBL" id="CP133622">
    <property type="protein sequence ID" value="WMV55933.1"/>
    <property type="molecule type" value="Genomic_DNA"/>
</dbReference>
<sequence length="202" mass="23571">MDDEDKIDNFFNSTTMKVNQEYFHKQGECQHQDSIKNFESLSMVDDGDKTNDFFIESKKLGLLGSEKLKRHWREVEGRVFVPDRWEHEGSLREWMDCSSFDKILAPEGLKSAREALMSQEKRVCSSSGSTSRMFEEILAPGCSESRGCKVRQRRKRKQRRRKLKHWSRGAHSNRADIRFNSAHLPKPRKARLLSTCTGSRSR</sequence>
<dbReference type="GO" id="GO:0009785">
    <property type="term" value="P:blue light signaling pathway"/>
    <property type="evidence" value="ECO:0007669"/>
    <property type="project" value="InterPro"/>
</dbReference>
<proteinExistence type="predicted"/>
<feature type="compositionally biased region" description="Basic residues" evidence="1">
    <location>
        <begin position="148"/>
        <end position="168"/>
    </location>
</feature>
<gene>
    <name evidence="2" type="ORF">MTR67_049318</name>
</gene>
<evidence type="ECO:0000313" key="3">
    <source>
        <dbReference type="Proteomes" id="UP001234989"/>
    </source>
</evidence>
<dbReference type="CDD" id="cd22645">
    <property type="entry name" value="BIC1_CID"/>
    <property type="match status" value="1"/>
</dbReference>
<dbReference type="PANTHER" id="PTHR34207:SF16">
    <property type="match status" value="1"/>
</dbReference>
<organism evidence="2 3">
    <name type="scientific">Solanum verrucosum</name>
    <dbReference type="NCBI Taxonomy" id="315347"/>
    <lineage>
        <taxon>Eukaryota</taxon>
        <taxon>Viridiplantae</taxon>
        <taxon>Streptophyta</taxon>
        <taxon>Embryophyta</taxon>
        <taxon>Tracheophyta</taxon>
        <taxon>Spermatophyta</taxon>
        <taxon>Magnoliopsida</taxon>
        <taxon>eudicotyledons</taxon>
        <taxon>Gunneridae</taxon>
        <taxon>Pentapetalae</taxon>
        <taxon>asterids</taxon>
        <taxon>lamiids</taxon>
        <taxon>Solanales</taxon>
        <taxon>Solanaceae</taxon>
        <taxon>Solanoideae</taxon>
        <taxon>Solaneae</taxon>
        <taxon>Solanum</taxon>
    </lineage>
</organism>
<dbReference type="AlphaFoldDB" id="A0AAF0V372"/>
<evidence type="ECO:0000256" key="1">
    <source>
        <dbReference type="SAM" id="MobiDB-lite"/>
    </source>
</evidence>
<protein>
    <submittedName>
        <fullName evidence="2">Uncharacterized protein</fullName>
    </submittedName>
</protein>
<feature type="region of interest" description="Disordered" evidence="1">
    <location>
        <begin position="148"/>
        <end position="202"/>
    </location>
</feature>
<keyword evidence="3" id="KW-1185">Reference proteome</keyword>
<accession>A0AAF0V372</accession>
<evidence type="ECO:0000313" key="2">
    <source>
        <dbReference type="EMBL" id="WMV55933.1"/>
    </source>
</evidence>